<evidence type="ECO:0000313" key="1">
    <source>
        <dbReference type="EMBL" id="MBI6628315.1"/>
    </source>
</evidence>
<dbReference type="Proteomes" id="UP000613255">
    <property type="component" value="Unassembled WGS sequence"/>
</dbReference>
<gene>
    <name evidence="1" type="ORF">JAO82_00335</name>
</gene>
<dbReference type="CDD" id="cd19958">
    <property type="entry name" value="pyocin_knob"/>
    <property type="match status" value="1"/>
</dbReference>
<evidence type="ECO:0000313" key="2">
    <source>
        <dbReference type="Proteomes" id="UP000613255"/>
    </source>
</evidence>
<name>A0A934LYV1_9RHOB</name>
<reference evidence="1" key="1">
    <citation type="submission" date="2020-12" db="EMBL/GenBank/DDBJ databases">
        <title>Pontibaca salina gen. nov., sp. nov., isolated from marine sediment.</title>
        <authorList>
            <person name="Bo J."/>
            <person name="Wang S."/>
            <person name="Song X."/>
            <person name="Du Z."/>
        </authorList>
    </citation>
    <scope>NUCLEOTIDE SEQUENCE</scope>
    <source>
        <strain evidence="1">S1109L</strain>
    </source>
</reference>
<comment type="caution">
    <text evidence="1">The sequence shown here is derived from an EMBL/GenBank/DDBJ whole genome shotgun (WGS) entry which is preliminary data.</text>
</comment>
<keyword evidence="2" id="KW-1185">Reference proteome</keyword>
<dbReference type="RefSeq" id="WP_198684346.1">
    <property type="nucleotide sequence ID" value="NZ_JAEIJD010000001.1"/>
</dbReference>
<sequence length="272" mass="28742">MTIPITGMPPVPQFTDPVNFNTQALNMFDWIVNDLTAQLNNVDPNDFFSVQASLTDTTPGRLMAVGAFGLGETGSASLLANIDDPNMAAGAYYFDATTAGTKPTGYTGGAVIVGRGGSGEFFQIAVHTQSGSVLTWRTYDSGWRPWRKVMSDADKATPAEAQAGTRDDVWMTPAMVAGVASGVGQSWQDVTASRSVDTDYVNTTGRTIVVSVIRGVPSSGSLKILVNGFRVTEIGRTSGSGGMTFPVRAEVPPGDTYRVEGSNINAWAELIL</sequence>
<protein>
    <submittedName>
        <fullName evidence="1">Uncharacterized protein</fullName>
    </submittedName>
</protein>
<accession>A0A934LYV1</accession>
<dbReference type="AlphaFoldDB" id="A0A934LYV1"/>
<organism evidence="1 2">
    <name type="scientific">Pontibaca salina</name>
    <dbReference type="NCBI Taxonomy" id="2795731"/>
    <lineage>
        <taxon>Bacteria</taxon>
        <taxon>Pseudomonadati</taxon>
        <taxon>Pseudomonadota</taxon>
        <taxon>Alphaproteobacteria</taxon>
        <taxon>Rhodobacterales</taxon>
        <taxon>Roseobacteraceae</taxon>
        <taxon>Pontibaca</taxon>
    </lineage>
</organism>
<dbReference type="EMBL" id="JAEIJD010000001">
    <property type="protein sequence ID" value="MBI6628315.1"/>
    <property type="molecule type" value="Genomic_DNA"/>
</dbReference>
<proteinExistence type="predicted"/>